<accession>A0ABS5ZIH3</accession>
<dbReference type="Proteomes" id="UP000690515">
    <property type="component" value="Unassembled WGS sequence"/>
</dbReference>
<evidence type="ECO:0000259" key="2">
    <source>
        <dbReference type="Pfam" id="PF00248"/>
    </source>
</evidence>
<dbReference type="PANTHER" id="PTHR43625:SF40">
    <property type="entry name" value="ALDO-KETO REDUCTASE YAKC [NADP(+)]"/>
    <property type="match status" value="1"/>
</dbReference>
<reference evidence="3 4" key="1">
    <citation type="submission" date="2021-04" db="EMBL/GenBank/DDBJ databases">
        <authorList>
            <person name="Pira H."/>
            <person name="Risdian C."/>
            <person name="Wink J."/>
        </authorList>
    </citation>
    <scope>NUCLEOTIDE SEQUENCE [LARGE SCALE GENOMIC DNA]</scope>
    <source>
        <strain evidence="3 4">WH53</strain>
    </source>
</reference>
<dbReference type="PANTHER" id="PTHR43625">
    <property type="entry name" value="AFLATOXIN B1 ALDEHYDE REDUCTASE"/>
    <property type="match status" value="1"/>
</dbReference>
<organism evidence="3 4">
    <name type="scientific">Zooshikella harenae</name>
    <dbReference type="NCBI Taxonomy" id="2827238"/>
    <lineage>
        <taxon>Bacteria</taxon>
        <taxon>Pseudomonadati</taxon>
        <taxon>Pseudomonadota</taxon>
        <taxon>Gammaproteobacteria</taxon>
        <taxon>Oceanospirillales</taxon>
        <taxon>Zooshikellaceae</taxon>
        <taxon>Zooshikella</taxon>
    </lineage>
</organism>
<evidence type="ECO:0000256" key="1">
    <source>
        <dbReference type="ARBA" id="ARBA00023002"/>
    </source>
</evidence>
<dbReference type="InterPro" id="IPR036812">
    <property type="entry name" value="NAD(P)_OxRdtase_dom_sf"/>
</dbReference>
<evidence type="ECO:0000313" key="4">
    <source>
        <dbReference type="Proteomes" id="UP000690515"/>
    </source>
</evidence>
<sequence length="328" mass="36963">MLDKRVLGNEGLSVSKIGLGCMGMSQFYGETNDEESIATLHRAVELGVTYFDSAENYGPFLNEKLLGKAFRGIREKIQIGTKFGFIFQNGKVTGVNSRPEHIRKVVDESLKRLDTDYIDILYQHRVDPNVPIEDVIGEMGNLVKEGKVLYLGLCEAGENTIRRAHAIHPLSVIQSEYSLWERNLDDVIRPLLKQLNIGLITFCPLGRGFLTGTVKKAEDYTTSDFRSLDPRFKNENFDSNLSITHRVMELSSEIGITPSQLCLAWILTQGKNIVPIPGTKRRKYLEENIKAAEVILDESIQQELGNLLNNLSVAGPRYEEKMMSLIDR</sequence>
<dbReference type="InterPro" id="IPR023210">
    <property type="entry name" value="NADP_OxRdtase_dom"/>
</dbReference>
<dbReference type="InterPro" id="IPR050791">
    <property type="entry name" value="Aldo-Keto_reductase"/>
</dbReference>
<dbReference type="Gene3D" id="3.20.20.100">
    <property type="entry name" value="NADP-dependent oxidoreductase domain"/>
    <property type="match status" value="1"/>
</dbReference>
<name>A0ABS5ZIH3_9GAMM</name>
<keyword evidence="1" id="KW-0560">Oxidoreductase</keyword>
<evidence type="ECO:0000313" key="3">
    <source>
        <dbReference type="EMBL" id="MBU2713770.1"/>
    </source>
</evidence>
<dbReference type="Pfam" id="PF00248">
    <property type="entry name" value="Aldo_ket_red"/>
    <property type="match status" value="1"/>
</dbReference>
<feature type="domain" description="NADP-dependent oxidoreductase" evidence="2">
    <location>
        <begin position="16"/>
        <end position="299"/>
    </location>
</feature>
<comment type="caution">
    <text evidence="3">The sequence shown here is derived from an EMBL/GenBank/DDBJ whole genome shotgun (WGS) entry which is preliminary data.</text>
</comment>
<proteinExistence type="predicted"/>
<dbReference type="SUPFAM" id="SSF51430">
    <property type="entry name" value="NAD(P)-linked oxidoreductase"/>
    <property type="match status" value="1"/>
</dbReference>
<keyword evidence="4" id="KW-1185">Reference proteome</keyword>
<protein>
    <submittedName>
        <fullName evidence="3">Aldo/keto reductase</fullName>
    </submittedName>
</protein>
<dbReference type="RefSeq" id="WP_215822054.1">
    <property type="nucleotide sequence ID" value="NZ_JAGSOY010000103.1"/>
</dbReference>
<dbReference type="EMBL" id="JAGSOY010000103">
    <property type="protein sequence ID" value="MBU2713770.1"/>
    <property type="molecule type" value="Genomic_DNA"/>
</dbReference>
<gene>
    <name evidence="3" type="ORF">KCG35_22210</name>
</gene>
<dbReference type="CDD" id="cd19076">
    <property type="entry name" value="AKR_AKR13A_13D"/>
    <property type="match status" value="1"/>
</dbReference>